<feature type="transmembrane region" description="Helical" evidence="2">
    <location>
        <begin position="69"/>
        <end position="91"/>
    </location>
</feature>
<dbReference type="EMBL" id="DVFT01000225">
    <property type="protein sequence ID" value="HIQ97933.1"/>
    <property type="molecule type" value="Genomic_DNA"/>
</dbReference>
<proteinExistence type="predicted"/>
<evidence type="ECO:0000256" key="1">
    <source>
        <dbReference type="SAM" id="MobiDB-lite"/>
    </source>
</evidence>
<evidence type="ECO:0000256" key="2">
    <source>
        <dbReference type="SAM" id="Phobius"/>
    </source>
</evidence>
<evidence type="ECO:0000313" key="3">
    <source>
        <dbReference type="EMBL" id="HIQ97933.1"/>
    </source>
</evidence>
<dbReference type="Proteomes" id="UP000886886">
    <property type="component" value="Unassembled WGS sequence"/>
</dbReference>
<keyword evidence="2" id="KW-1133">Transmembrane helix</keyword>
<feature type="region of interest" description="Disordered" evidence="1">
    <location>
        <begin position="134"/>
        <end position="165"/>
    </location>
</feature>
<protein>
    <recommendedName>
        <fullName evidence="5">DUF4190 domain-containing protein</fullName>
    </recommendedName>
</protein>
<keyword evidence="2" id="KW-0472">Membrane</keyword>
<gene>
    <name evidence="3" type="ORF">IAB26_15390</name>
</gene>
<name>A0A9D1A0A3_9FIRM</name>
<organism evidence="3 4">
    <name type="scientific">Candidatus Limivivens merdigallinarum</name>
    <dbReference type="NCBI Taxonomy" id="2840859"/>
    <lineage>
        <taxon>Bacteria</taxon>
        <taxon>Bacillati</taxon>
        <taxon>Bacillota</taxon>
        <taxon>Clostridia</taxon>
        <taxon>Lachnospirales</taxon>
        <taxon>Lachnospiraceae</taxon>
        <taxon>Lachnospiraceae incertae sedis</taxon>
        <taxon>Candidatus Limivivens</taxon>
    </lineage>
</organism>
<keyword evidence="2" id="KW-0812">Transmembrane</keyword>
<evidence type="ECO:0000313" key="4">
    <source>
        <dbReference type="Proteomes" id="UP000886886"/>
    </source>
</evidence>
<comment type="caution">
    <text evidence="3">The sequence shown here is derived from an EMBL/GenBank/DDBJ whole genome shotgun (WGS) entry which is preliminary data.</text>
</comment>
<reference evidence="3" key="2">
    <citation type="journal article" date="2021" name="PeerJ">
        <title>Extensive microbial diversity within the chicken gut microbiome revealed by metagenomics and culture.</title>
        <authorList>
            <person name="Gilroy R."/>
            <person name="Ravi A."/>
            <person name="Getino M."/>
            <person name="Pursley I."/>
            <person name="Horton D.L."/>
            <person name="Alikhan N.F."/>
            <person name="Baker D."/>
            <person name="Gharbi K."/>
            <person name="Hall N."/>
            <person name="Watson M."/>
            <person name="Adriaenssens E.M."/>
            <person name="Foster-Nyarko E."/>
            <person name="Jarju S."/>
            <person name="Secka A."/>
            <person name="Antonio M."/>
            <person name="Oren A."/>
            <person name="Chaudhuri R.R."/>
            <person name="La Ragione R."/>
            <person name="Hildebrand F."/>
            <person name="Pallen M.J."/>
        </authorList>
    </citation>
    <scope>NUCLEOTIDE SEQUENCE</scope>
    <source>
        <strain evidence="3">ChiSjej3B21-11622</strain>
    </source>
</reference>
<sequence>MYDYEEPYGSYQKPRSSGMATAAMILGILALIAGCCIYLSIPLGALGILLAILSKGSDKTYSPASKAGLLVSVMALVITVSMTAVTLISNWDLIQSGTFQQQLEDILEYYYGEDSTDSSQDVLPYGYGFYDREGTPGGSSTPGNGTMPFWQEPSNEPSYSPLPEV</sequence>
<evidence type="ECO:0008006" key="5">
    <source>
        <dbReference type="Google" id="ProtNLM"/>
    </source>
</evidence>
<dbReference type="AlphaFoldDB" id="A0A9D1A0A3"/>
<reference evidence="3" key="1">
    <citation type="submission" date="2020-10" db="EMBL/GenBank/DDBJ databases">
        <authorList>
            <person name="Gilroy R."/>
        </authorList>
    </citation>
    <scope>NUCLEOTIDE SEQUENCE</scope>
    <source>
        <strain evidence="3">ChiSjej3B21-11622</strain>
    </source>
</reference>
<feature type="transmembrane region" description="Helical" evidence="2">
    <location>
        <begin position="20"/>
        <end position="53"/>
    </location>
</feature>
<accession>A0A9D1A0A3</accession>